<dbReference type="EMBL" id="CAMXCT010002013">
    <property type="protein sequence ID" value="CAI3994948.1"/>
    <property type="molecule type" value="Genomic_DNA"/>
</dbReference>
<name>A0A9P1CPU0_9DINO</name>
<sequence>MDELELAQAEAEFVHAGLAQHRADRKRGSSLLVPRLQFKRRHRATRLLGFKPKAFQAQGPKAKTAKTTATKKGVRRAVAKYKAGQKAAGRPTRPGKGELKARQFDPRGNAPMIVTGSDCSGLDTATAALKMAGLEPCTVFLSEKDAHTRKVLESNYATGGAYAVDGIGGLPHAGSKPRIFNNIMDKRADVLLRVLQTIKTIQPLTFALENVKPLARHKKFKLLFDFILAFLRSIEDANGKKVSVSSLLDCTDVSDLHHGVATEKGKARVQQHLVSVAKMIQDSILKCSATKASQDAVWCADVGCSLKRGATALPEKSPTLTHSRCKSGGHMLLPMQRYMTLNELEELQGFPGRHLRIPTGVSKKKYAGMLGNAFTVNVIGRVALNLLKMVGKVPPEHFDPWAMPSMKHDFVDYSRFSGMKRRCVRRDGHTGHKAQLMEDLLPEHMDVEQCLQDFRPEQIEPVTDFGKKWKRLGPRWVAQYPWLHCTRNRAGEVNSVYCKACKLHGKFHAEFRTVSSLQKAHFDKHERAKSHRIAVSDPDVRLALVAPPVAAFVEALRLVRQGKAGGAEGTGTLKRDKLLKAKYCLAEALKFQTRRDLRSCNCLTLHSDASTGKLLLRVQGCGPQLRPVHALVGCQKLEDFDSHGIAKCVLLMLADLCSPFKHSESFETSQALNEDVTSMDKALLAHLFEITEVFNADAAADEQLAGQILESGNNRFLEACPGTCPALLEALDVNMATFSEVFPNLKVINKDKPHAARRIVSRTWKCDRVLDQIVKKVFMDTDGIVQQIHFSDVLRSMYAQNVRAMQLTPLWNEISDKFSAAKHRFDSWSMPFAKVCLTLDAVIRTAQSAHEERKNEKVGHAARTFLDLLSEKTGLLIGMLADAGEENLQLTRRLDSERTTSGSLAIAVQQFVMKLEVLFLKGAVVKTGYTAHLLDQLQKPRTIYIDKVAKRFGGLPQPQMATVVYRCLKRCASWVQLAQEVVATEFPAFEILQSMSIFHLESLNDKVHRRDDHRTEARDVSDKIHKVSNVLSLDECALSSQFADYHPVAQHKFESAADMEPVMAWKAALDTVLEDKRNLQHQPQEELRQALSRAIGWGCSSSGVEQNFAGVRTLTKNKGNMTEVNLRDEIFLLTTQNWTETQDQELAKAAAVIWSQLFGTVKAASSKDSVLRSVAAQRGWKKRAREGTWQAFRRQRAAAVAQEVKKCGDDPTPGFLVHENEHWTQEHEKETQLQKKRRKERALEAAARNGLTPEEKLNEIGPDHEQAVEDFKAARSQKVRSYLAQKIRDTKKKEKAAASIFSLCSGKKVLISTIQAAPSLVLDQHMDKLGAKYLPFCVRTRLLFQMSQILLQKLCGTHSFPEVCSSALKRLVMARDQL</sequence>
<protein>
    <submittedName>
        <fullName evidence="1">Uncharacterized protein</fullName>
    </submittedName>
</protein>
<dbReference type="SUPFAM" id="SSF53335">
    <property type="entry name" value="S-adenosyl-L-methionine-dependent methyltransferases"/>
    <property type="match status" value="1"/>
</dbReference>
<dbReference type="EMBL" id="CAMXCT030002013">
    <property type="protein sequence ID" value="CAL4782260.1"/>
    <property type="molecule type" value="Genomic_DNA"/>
</dbReference>
<organism evidence="1">
    <name type="scientific">Cladocopium goreaui</name>
    <dbReference type="NCBI Taxonomy" id="2562237"/>
    <lineage>
        <taxon>Eukaryota</taxon>
        <taxon>Sar</taxon>
        <taxon>Alveolata</taxon>
        <taxon>Dinophyceae</taxon>
        <taxon>Suessiales</taxon>
        <taxon>Symbiodiniaceae</taxon>
        <taxon>Cladocopium</taxon>
    </lineage>
</organism>
<accession>A0A9P1CPU0</accession>
<reference evidence="1" key="1">
    <citation type="submission" date="2022-10" db="EMBL/GenBank/DDBJ databases">
        <authorList>
            <person name="Chen Y."/>
            <person name="Dougan E. K."/>
            <person name="Chan C."/>
            <person name="Rhodes N."/>
            <person name="Thang M."/>
        </authorList>
    </citation>
    <scope>NUCLEOTIDE SEQUENCE</scope>
</reference>
<evidence type="ECO:0000313" key="1">
    <source>
        <dbReference type="EMBL" id="CAI3994948.1"/>
    </source>
</evidence>
<reference evidence="2 3" key="2">
    <citation type="submission" date="2024-05" db="EMBL/GenBank/DDBJ databases">
        <authorList>
            <person name="Chen Y."/>
            <person name="Shah S."/>
            <person name="Dougan E. K."/>
            <person name="Thang M."/>
            <person name="Chan C."/>
        </authorList>
    </citation>
    <scope>NUCLEOTIDE SEQUENCE [LARGE SCALE GENOMIC DNA]</scope>
</reference>
<evidence type="ECO:0000313" key="2">
    <source>
        <dbReference type="EMBL" id="CAL4782260.1"/>
    </source>
</evidence>
<proteinExistence type="predicted"/>
<evidence type="ECO:0000313" key="3">
    <source>
        <dbReference type="Proteomes" id="UP001152797"/>
    </source>
</evidence>
<dbReference type="Proteomes" id="UP001152797">
    <property type="component" value="Unassembled WGS sequence"/>
</dbReference>
<keyword evidence="3" id="KW-1185">Reference proteome</keyword>
<dbReference type="InterPro" id="IPR029063">
    <property type="entry name" value="SAM-dependent_MTases_sf"/>
</dbReference>
<dbReference type="EMBL" id="CAMXCT020002013">
    <property type="protein sequence ID" value="CAL1148323.1"/>
    <property type="molecule type" value="Genomic_DNA"/>
</dbReference>
<gene>
    <name evidence="1" type="ORF">C1SCF055_LOCUS21558</name>
</gene>
<comment type="caution">
    <text evidence="1">The sequence shown here is derived from an EMBL/GenBank/DDBJ whole genome shotgun (WGS) entry which is preliminary data.</text>
</comment>